<organism evidence="1">
    <name type="scientific">Rhizophora mucronata</name>
    <name type="common">Asiatic mangrove</name>
    <dbReference type="NCBI Taxonomy" id="61149"/>
    <lineage>
        <taxon>Eukaryota</taxon>
        <taxon>Viridiplantae</taxon>
        <taxon>Streptophyta</taxon>
        <taxon>Embryophyta</taxon>
        <taxon>Tracheophyta</taxon>
        <taxon>Spermatophyta</taxon>
        <taxon>Magnoliopsida</taxon>
        <taxon>eudicotyledons</taxon>
        <taxon>Gunneridae</taxon>
        <taxon>Pentapetalae</taxon>
        <taxon>rosids</taxon>
        <taxon>fabids</taxon>
        <taxon>Malpighiales</taxon>
        <taxon>Rhizophoraceae</taxon>
        <taxon>Rhizophora</taxon>
    </lineage>
</organism>
<evidence type="ECO:0000313" key="1">
    <source>
        <dbReference type="EMBL" id="MBW91077.1"/>
    </source>
</evidence>
<accession>A0A2P2JCC2</accession>
<protein>
    <submittedName>
        <fullName evidence="1">Uncharacterized protein</fullName>
    </submittedName>
</protein>
<name>A0A2P2JCC2_RHIMU</name>
<proteinExistence type="predicted"/>
<dbReference type="EMBL" id="GGEC01010594">
    <property type="protein sequence ID" value="MBW91077.1"/>
    <property type="molecule type" value="Transcribed_RNA"/>
</dbReference>
<reference evidence="1" key="1">
    <citation type="submission" date="2018-02" db="EMBL/GenBank/DDBJ databases">
        <title>Rhizophora mucronata_Transcriptome.</title>
        <authorList>
            <person name="Meera S.P."/>
            <person name="Sreeshan A."/>
            <person name="Augustine A."/>
        </authorList>
    </citation>
    <scope>NUCLEOTIDE SEQUENCE</scope>
    <source>
        <tissue evidence="1">Leaf</tissue>
    </source>
</reference>
<sequence>MVNQIWRVQKIEIETPNNFQPKKIKTFHKIWKKKSPKKDPKKKRERELI</sequence>
<dbReference type="AlphaFoldDB" id="A0A2P2JCC2"/>